<feature type="domain" description="PAS" evidence="22">
    <location>
        <begin position="459"/>
        <end position="528"/>
    </location>
</feature>
<evidence type="ECO:0000256" key="1">
    <source>
        <dbReference type="ARBA" id="ARBA00001917"/>
    </source>
</evidence>
<dbReference type="InterPro" id="IPR000700">
    <property type="entry name" value="PAS-assoc_C"/>
</dbReference>
<evidence type="ECO:0000259" key="23">
    <source>
        <dbReference type="PROSITE" id="PS50113"/>
    </source>
</evidence>
<evidence type="ECO:0000256" key="14">
    <source>
        <dbReference type="ARBA" id="ARBA00022840"/>
    </source>
</evidence>
<evidence type="ECO:0000256" key="12">
    <source>
        <dbReference type="ARBA" id="ARBA00022741"/>
    </source>
</evidence>
<keyword evidence="10" id="KW-0808">Transferase</keyword>
<dbReference type="SMART" id="SM00086">
    <property type="entry name" value="PAC"/>
    <property type="match status" value="2"/>
</dbReference>
<dbReference type="PANTHER" id="PTHR45637">
    <property type="entry name" value="FLIPPASE KINASE 1-RELATED"/>
    <property type="match status" value="1"/>
</dbReference>
<evidence type="ECO:0000259" key="22">
    <source>
        <dbReference type="PROSITE" id="PS50112"/>
    </source>
</evidence>
<feature type="domain" description="PAC" evidence="23">
    <location>
        <begin position="250"/>
        <end position="304"/>
    </location>
</feature>
<evidence type="ECO:0000256" key="13">
    <source>
        <dbReference type="ARBA" id="ARBA00022777"/>
    </source>
</evidence>
<dbReference type="Gene3D" id="3.30.450.20">
    <property type="entry name" value="PAS domain"/>
    <property type="match status" value="2"/>
</dbReference>
<evidence type="ECO:0000256" key="2">
    <source>
        <dbReference type="ARBA" id="ARBA00004202"/>
    </source>
</evidence>
<evidence type="ECO:0000256" key="19">
    <source>
        <dbReference type="PROSITE-ProRule" id="PRU10141"/>
    </source>
</evidence>
<dbReference type="FunFam" id="3.30.200.20:FF:000133">
    <property type="entry name" value="LOV domain-containing protein"/>
    <property type="match status" value="1"/>
</dbReference>
<evidence type="ECO:0000256" key="8">
    <source>
        <dbReference type="ARBA" id="ARBA00022630"/>
    </source>
</evidence>
<dbReference type="EC" id="2.7.11.1" evidence="4"/>
<feature type="compositionally biased region" description="Basic and acidic residues" evidence="20">
    <location>
        <begin position="68"/>
        <end position="81"/>
    </location>
</feature>
<evidence type="ECO:0000313" key="24">
    <source>
        <dbReference type="EMBL" id="AML76288.1"/>
    </source>
</evidence>
<evidence type="ECO:0000256" key="16">
    <source>
        <dbReference type="ARBA" id="ARBA00023170"/>
    </source>
</evidence>
<evidence type="ECO:0000256" key="9">
    <source>
        <dbReference type="ARBA" id="ARBA00022643"/>
    </source>
</evidence>
<evidence type="ECO:0000256" key="4">
    <source>
        <dbReference type="ARBA" id="ARBA00012513"/>
    </source>
</evidence>
<comment type="catalytic activity">
    <reaction evidence="17">
        <text>L-threonyl-[protein] + ATP = O-phospho-L-threonyl-[protein] + ADP + H(+)</text>
        <dbReference type="Rhea" id="RHEA:46608"/>
        <dbReference type="Rhea" id="RHEA-COMP:11060"/>
        <dbReference type="Rhea" id="RHEA-COMP:11605"/>
        <dbReference type="ChEBI" id="CHEBI:15378"/>
        <dbReference type="ChEBI" id="CHEBI:30013"/>
        <dbReference type="ChEBI" id="CHEBI:30616"/>
        <dbReference type="ChEBI" id="CHEBI:61977"/>
        <dbReference type="ChEBI" id="CHEBI:456216"/>
        <dbReference type="EC" id="2.7.11.1"/>
    </reaction>
</comment>
<keyword evidence="14 19" id="KW-0067">ATP-binding</keyword>
<comment type="subcellular location">
    <subcellularLocation>
        <location evidence="2">Cell membrane</location>
        <topology evidence="2">Peripheral membrane protein</topology>
    </subcellularLocation>
</comment>
<dbReference type="GO" id="GO:0042802">
    <property type="term" value="F:identical protein binding"/>
    <property type="evidence" value="ECO:0007669"/>
    <property type="project" value="UniProtKB-ARBA"/>
</dbReference>
<keyword evidence="8" id="KW-0285">Flavoprotein</keyword>
<evidence type="ECO:0000256" key="20">
    <source>
        <dbReference type="SAM" id="MobiDB-lite"/>
    </source>
</evidence>
<name>A0A126WVG0_BOENI</name>
<dbReference type="SUPFAM" id="SSF56112">
    <property type="entry name" value="Protein kinase-like (PK-like)"/>
    <property type="match status" value="1"/>
</dbReference>
<dbReference type="Pfam" id="PF13426">
    <property type="entry name" value="PAS_9"/>
    <property type="match status" value="2"/>
</dbReference>
<comment type="cofactor">
    <cofactor evidence="1">
        <name>FMN</name>
        <dbReference type="ChEBI" id="CHEBI:58210"/>
    </cofactor>
</comment>
<dbReference type="SMART" id="SM00091">
    <property type="entry name" value="PAS"/>
    <property type="match status" value="2"/>
</dbReference>
<feature type="region of interest" description="Disordered" evidence="20">
    <location>
        <begin position="372"/>
        <end position="423"/>
    </location>
</feature>
<keyword evidence="9" id="KW-0288">FMN</keyword>
<dbReference type="CDD" id="cd00130">
    <property type="entry name" value="PAS"/>
    <property type="match status" value="2"/>
</dbReference>
<dbReference type="PROSITE" id="PS00108">
    <property type="entry name" value="PROTEIN_KINASE_ST"/>
    <property type="match status" value="1"/>
</dbReference>
<dbReference type="InterPro" id="IPR011009">
    <property type="entry name" value="Kinase-like_dom_sf"/>
</dbReference>
<evidence type="ECO:0000256" key="17">
    <source>
        <dbReference type="ARBA" id="ARBA00047899"/>
    </source>
</evidence>
<feature type="compositionally biased region" description="Acidic residues" evidence="20">
    <location>
        <begin position="82"/>
        <end position="94"/>
    </location>
</feature>
<dbReference type="PROSITE" id="PS50113">
    <property type="entry name" value="PAC"/>
    <property type="match status" value="2"/>
</dbReference>
<evidence type="ECO:0000259" key="21">
    <source>
        <dbReference type="PROSITE" id="PS50011"/>
    </source>
</evidence>
<dbReference type="FunFam" id="1.10.510.10:FF:000265">
    <property type="entry name" value="Putative LOV domain-containing protein"/>
    <property type="match status" value="1"/>
</dbReference>
<keyword evidence="16" id="KW-0675">Receptor</keyword>
<sequence length="992" mass="110841">MKKQGSSSIIGDPQNRRPIEVFKLPSGASHDGEKPKPKPIAESEASAESAPPSSSARSDNPAINRWMAFEKKISESGISRDEPDDEEEGEEEEALQQRAESVIAEKAIIEERTAEWGLVVKSDVGERSFTAFRAMSSSSGGGGGGGEGRPSAGKMSASESARTSSEECEGTPYPRVSQELKDALSTLQQTFVVSDATKPDCPIMYASNGFFGMTGYTSKEVIGRNCRFLQGAETDQNEVEKIREAVRNGRSYCGRLLNYKKDGTPFWNLLTITPIKNETGKAIKFIGMQVEVSKYTEGVNDKALRPNGLPKSLIRYDARQKEKALDSMTEVIQTVKHPKSLSRSVSHDALGKIDEQDKFNLNYVLPESAGTRTMNAPSRLTPKYNAKSRSMSTHDAGQTFGDSGRISSMGYKGRSVSSTGRREDKPIVEPEDLMVRDIERTDSWEHAERDRDIRQGFDLATTLERIEKNFVITDPRLPDNPIIFASDSFLELTEYTREEILGRNCRFLQGPETDQSTVAKIRDAIRDQREITVQLINYTKYGKKFWNLFHLQPMRDQKGELQYFIGVQLDGSGHVEPLRNRLSEQTEQQSAKLVKATAENVDEAVRELPDANLRPEDLWAIHSSPVFPKPHKKDSSSWVAIQKITAGGEKIGLHHFKPVKPLGCGDTGSVHLVELQGTGELYAMKAMEKSIMLNRNKVHRACIEREIISLLDHPFLPTLYTSFQTSTHVCLITDFCPGGELFALLDKQPMKIFKEDSARFFAAEVVIGLEYLHCLGIIYRDLKPENILLQKDGHIVLADFDLSFMTTCKPQVIKESQPKKRRRSRNQPPPIFVAEPDTQSNSFVGTEEYIAPEIITGEGHSSAIDWWALGILLYEMLYGRTPFRGKNRQKTFSNILHKDLTFPSSIQASLAARQLINALLQRDPACRLGSNTGANEIKQHPFFRGINWPLIRCMTPPMLDAPLQLIGKDANAKVVNWEDDGVLVNSMDLGVF</sequence>
<evidence type="ECO:0000256" key="18">
    <source>
        <dbReference type="ARBA" id="ARBA00048679"/>
    </source>
</evidence>
<feature type="compositionally biased region" description="Low complexity" evidence="20">
    <location>
        <begin position="42"/>
        <end position="56"/>
    </location>
</feature>
<protein>
    <recommendedName>
        <fullName evidence="4">non-specific serine/threonine protein kinase</fullName>
        <ecNumber evidence="4">2.7.11.1</ecNumber>
    </recommendedName>
</protein>
<dbReference type="InterPro" id="IPR000719">
    <property type="entry name" value="Prot_kinase_dom"/>
</dbReference>
<keyword evidence="5" id="KW-0723">Serine/threonine-protein kinase</keyword>
<dbReference type="PROSITE" id="PS00107">
    <property type="entry name" value="PROTEIN_KINASE_ATP"/>
    <property type="match status" value="1"/>
</dbReference>
<keyword evidence="12 19" id="KW-0547">Nucleotide-binding</keyword>
<feature type="domain" description="PAS" evidence="22">
    <location>
        <begin position="176"/>
        <end position="249"/>
    </location>
</feature>
<proteinExistence type="evidence at transcript level"/>
<dbReference type="GO" id="GO:0009882">
    <property type="term" value="F:blue light photoreceptor activity"/>
    <property type="evidence" value="ECO:0007669"/>
    <property type="project" value="UniProtKB-ARBA"/>
</dbReference>
<dbReference type="InterPro" id="IPR017441">
    <property type="entry name" value="Protein_kinase_ATP_BS"/>
</dbReference>
<dbReference type="FunFam" id="3.30.450.20:FF:000002">
    <property type="entry name" value="LOV domain-containing protein"/>
    <property type="match status" value="1"/>
</dbReference>
<organism evidence="24">
    <name type="scientific">Boehmeria nivea</name>
    <name type="common">Chinese grass</name>
    <name type="synonym">Urtica nivea</name>
    <dbReference type="NCBI Taxonomy" id="83906"/>
    <lineage>
        <taxon>Eukaryota</taxon>
        <taxon>Viridiplantae</taxon>
        <taxon>Streptophyta</taxon>
        <taxon>Embryophyta</taxon>
        <taxon>Tracheophyta</taxon>
        <taxon>Spermatophyta</taxon>
        <taxon>Magnoliopsida</taxon>
        <taxon>eudicotyledons</taxon>
        <taxon>Gunneridae</taxon>
        <taxon>Pentapetalae</taxon>
        <taxon>rosids</taxon>
        <taxon>fabids</taxon>
        <taxon>Rosales</taxon>
        <taxon>Urticaceae</taxon>
        <taxon>Boehmeria</taxon>
    </lineage>
</organism>
<evidence type="ECO:0000256" key="11">
    <source>
        <dbReference type="ARBA" id="ARBA00022737"/>
    </source>
</evidence>
<dbReference type="GO" id="GO:0010181">
    <property type="term" value="F:FMN binding"/>
    <property type="evidence" value="ECO:0007669"/>
    <property type="project" value="UniProtKB-ARBA"/>
</dbReference>
<dbReference type="InterPro" id="IPR035965">
    <property type="entry name" value="PAS-like_dom_sf"/>
</dbReference>
<dbReference type="SUPFAM" id="SSF55785">
    <property type="entry name" value="PYP-like sensor domain (PAS domain)"/>
    <property type="match status" value="2"/>
</dbReference>
<dbReference type="Pfam" id="PF00069">
    <property type="entry name" value="Pkinase"/>
    <property type="match status" value="1"/>
</dbReference>
<dbReference type="GO" id="GO:0009638">
    <property type="term" value="P:phototropism"/>
    <property type="evidence" value="ECO:0007669"/>
    <property type="project" value="UniProtKB-ARBA"/>
</dbReference>
<dbReference type="CDD" id="cd05574">
    <property type="entry name" value="STKc_phototropin_like"/>
    <property type="match status" value="1"/>
</dbReference>
<dbReference type="EMBL" id="KU698089">
    <property type="protein sequence ID" value="AML76288.1"/>
    <property type="molecule type" value="mRNA"/>
</dbReference>
<keyword evidence="15" id="KW-0157">Chromophore</keyword>
<evidence type="ECO:0000256" key="10">
    <source>
        <dbReference type="ARBA" id="ARBA00022679"/>
    </source>
</evidence>
<comment type="catalytic activity">
    <reaction evidence="18">
        <text>L-seryl-[protein] + ATP = O-phospho-L-seryl-[protein] + ADP + H(+)</text>
        <dbReference type="Rhea" id="RHEA:17989"/>
        <dbReference type="Rhea" id="RHEA-COMP:9863"/>
        <dbReference type="Rhea" id="RHEA-COMP:11604"/>
        <dbReference type="ChEBI" id="CHEBI:15378"/>
        <dbReference type="ChEBI" id="CHEBI:29999"/>
        <dbReference type="ChEBI" id="CHEBI:30616"/>
        <dbReference type="ChEBI" id="CHEBI:83421"/>
        <dbReference type="ChEBI" id="CHEBI:456216"/>
        <dbReference type="EC" id="2.7.11.1"/>
    </reaction>
</comment>
<keyword evidence="6" id="KW-0600">Photoreceptor protein</keyword>
<dbReference type="PROSITE" id="PS50112">
    <property type="entry name" value="PAS"/>
    <property type="match status" value="2"/>
</dbReference>
<feature type="domain" description="Protein kinase" evidence="21">
    <location>
        <begin position="656"/>
        <end position="943"/>
    </location>
</feature>
<comment type="similarity">
    <text evidence="3">Belongs to the protein kinase superfamily. AGC Ser/Thr protein kinase family.</text>
</comment>
<dbReference type="FunFam" id="3.30.450.20:FF:000036">
    <property type="entry name" value="Putative LOV domain-containing protein"/>
    <property type="match status" value="1"/>
</dbReference>
<evidence type="ECO:0000256" key="15">
    <source>
        <dbReference type="ARBA" id="ARBA00022991"/>
    </source>
</evidence>
<dbReference type="GO" id="GO:0004674">
    <property type="term" value="F:protein serine/threonine kinase activity"/>
    <property type="evidence" value="ECO:0007669"/>
    <property type="project" value="UniProtKB-KW"/>
</dbReference>
<dbReference type="Gene3D" id="3.30.200.20">
    <property type="entry name" value="Phosphorylase Kinase, domain 1"/>
    <property type="match status" value="1"/>
</dbReference>
<evidence type="ECO:0000256" key="3">
    <source>
        <dbReference type="ARBA" id="ARBA00009903"/>
    </source>
</evidence>
<keyword evidence="7" id="KW-0716">Sensory transduction</keyword>
<feature type="compositionally biased region" description="Gly residues" evidence="20">
    <location>
        <begin position="139"/>
        <end position="148"/>
    </location>
</feature>
<feature type="region of interest" description="Disordered" evidence="20">
    <location>
        <begin position="813"/>
        <end position="837"/>
    </location>
</feature>
<feature type="compositionally biased region" description="Polar residues" evidence="20">
    <location>
        <begin position="387"/>
        <end position="396"/>
    </location>
</feature>
<accession>A0A126WVG0</accession>
<feature type="compositionally biased region" description="Basic and acidic residues" evidence="20">
    <location>
        <begin position="30"/>
        <end position="41"/>
    </location>
</feature>
<reference evidence="24" key="1">
    <citation type="journal article" date="2016" name="Proc. Natl. Acad. Sci. U.S.A.">
        <title>Functional and topological diversity of LOV domain photoreceptors.</title>
        <authorList>
            <person name="Glantz S.T."/>
            <person name="Carpenter E.J."/>
            <person name="Melkonian M."/>
            <person name="Gardner K.H."/>
            <person name="Boyden E.S."/>
            <person name="Wong G.K."/>
            <person name="Chow B.Y."/>
        </authorList>
    </citation>
    <scope>NUCLEOTIDE SEQUENCE</scope>
    <source>
        <strain evidence="24">ACFP_2002451</strain>
    </source>
</reference>
<feature type="region of interest" description="Disordered" evidence="20">
    <location>
        <begin position="134"/>
        <end position="173"/>
    </location>
</feature>
<dbReference type="AlphaFoldDB" id="A0A126WVG0"/>
<dbReference type="PROSITE" id="PS50011">
    <property type="entry name" value="PROTEIN_KINASE_DOM"/>
    <property type="match status" value="1"/>
</dbReference>
<evidence type="ECO:0000256" key="7">
    <source>
        <dbReference type="ARBA" id="ARBA00022606"/>
    </source>
</evidence>
<dbReference type="InterPro" id="IPR001610">
    <property type="entry name" value="PAC"/>
</dbReference>
<dbReference type="GO" id="GO:0009902">
    <property type="term" value="P:chloroplast relocation"/>
    <property type="evidence" value="ECO:0007669"/>
    <property type="project" value="UniProtKB-ARBA"/>
</dbReference>
<evidence type="ECO:0000256" key="6">
    <source>
        <dbReference type="ARBA" id="ARBA00022543"/>
    </source>
</evidence>
<keyword evidence="11" id="KW-0677">Repeat</keyword>
<dbReference type="GO" id="GO:0007623">
    <property type="term" value="P:circadian rhythm"/>
    <property type="evidence" value="ECO:0007669"/>
    <property type="project" value="UniProtKB-ARBA"/>
</dbReference>
<evidence type="ECO:0000256" key="5">
    <source>
        <dbReference type="ARBA" id="ARBA00022527"/>
    </source>
</evidence>
<dbReference type="Gene3D" id="1.10.510.10">
    <property type="entry name" value="Transferase(Phosphotransferase) domain 1"/>
    <property type="match status" value="1"/>
</dbReference>
<feature type="domain" description="PAC" evidence="23">
    <location>
        <begin position="529"/>
        <end position="583"/>
    </location>
</feature>
<keyword evidence="13" id="KW-0418">Kinase</keyword>
<dbReference type="NCBIfam" id="TIGR00229">
    <property type="entry name" value="sensory_box"/>
    <property type="match status" value="2"/>
</dbReference>
<dbReference type="InterPro" id="IPR008271">
    <property type="entry name" value="Ser/Thr_kinase_AS"/>
</dbReference>
<dbReference type="GO" id="GO:0005886">
    <property type="term" value="C:plasma membrane"/>
    <property type="evidence" value="ECO:0007669"/>
    <property type="project" value="UniProtKB-SubCell"/>
</dbReference>
<dbReference type="InterPro" id="IPR000014">
    <property type="entry name" value="PAS"/>
</dbReference>
<dbReference type="SMART" id="SM00220">
    <property type="entry name" value="S_TKc"/>
    <property type="match status" value="1"/>
</dbReference>
<dbReference type="GO" id="GO:0005524">
    <property type="term" value="F:ATP binding"/>
    <property type="evidence" value="ECO:0007669"/>
    <property type="project" value="UniProtKB-UniRule"/>
</dbReference>
<feature type="region of interest" description="Disordered" evidence="20">
    <location>
        <begin position="1"/>
        <end position="99"/>
    </location>
</feature>
<feature type="binding site" evidence="19">
    <location>
        <position position="685"/>
    </location>
    <ligand>
        <name>ATP</name>
        <dbReference type="ChEBI" id="CHEBI:30616"/>
    </ligand>
</feature>